<sequence length="42" mass="4685">MKAEILGDQVCCDLLRCSVSPVKTHKRNALPLVFTQWPSSLV</sequence>
<name>A0A0E9PSF9_ANGAN</name>
<reference evidence="1" key="2">
    <citation type="journal article" date="2015" name="Fish Shellfish Immunol.">
        <title>Early steps in the European eel (Anguilla anguilla)-Vibrio vulnificus interaction in the gills: Role of the RtxA13 toxin.</title>
        <authorList>
            <person name="Callol A."/>
            <person name="Pajuelo D."/>
            <person name="Ebbesson L."/>
            <person name="Teles M."/>
            <person name="MacKenzie S."/>
            <person name="Amaro C."/>
        </authorList>
    </citation>
    <scope>NUCLEOTIDE SEQUENCE</scope>
</reference>
<dbReference type="EMBL" id="GBXM01101148">
    <property type="protein sequence ID" value="JAH07429.1"/>
    <property type="molecule type" value="Transcribed_RNA"/>
</dbReference>
<proteinExistence type="predicted"/>
<evidence type="ECO:0000313" key="1">
    <source>
        <dbReference type="EMBL" id="JAH07429.1"/>
    </source>
</evidence>
<accession>A0A0E9PSF9</accession>
<organism evidence="1">
    <name type="scientific">Anguilla anguilla</name>
    <name type="common">European freshwater eel</name>
    <name type="synonym">Muraena anguilla</name>
    <dbReference type="NCBI Taxonomy" id="7936"/>
    <lineage>
        <taxon>Eukaryota</taxon>
        <taxon>Metazoa</taxon>
        <taxon>Chordata</taxon>
        <taxon>Craniata</taxon>
        <taxon>Vertebrata</taxon>
        <taxon>Euteleostomi</taxon>
        <taxon>Actinopterygii</taxon>
        <taxon>Neopterygii</taxon>
        <taxon>Teleostei</taxon>
        <taxon>Anguilliformes</taxon>
        <taxon>Anguillidae</taxon>
        <taxon>Anguilla</taxon>
    </lineage>
</organism>
<protein>
    <submittedName>
        <fullName evidence="1">Uncharacterized protein</fullName>
    </submittedName>
</protein>
<reference evidence="1" key="1">
    <citation type="submission" date="2014-11" db="EMBL/GenBank/DDBJ databases">
        <authorList>
            <person name="Amaro Gonzalez C."/>
        </authorList>
    </citation>
    <scope>NUCLEOTIDE SEQUENCE</scope>
</reference>
<dbReference type="AlphaFoldDB" id="A0A0E9PSF9"/>